<evidence type="ECO:0000256" key="16">
    <source>
        <dbReference type="ARBA" id="ARBA00042798"/>
    </source>
</evidence>
<feature type="binding site" evidence="18">
    <location>
        <position position="58"/>
    </location>
    <ligand>
        <name>Mg(2+)</name>
        <dbReference type="ChEBI" id="CHEBI:18420"/>
    </ligand>
</feature>
<keyword evidence="4" id="KW-0235">DNA replication</keyword>
<dbReference type="Pfam" id="PF02581">
    <property type="entry name" value="TMP-TENI"/>
    <property type="match status" value="1"/>
</dbReference>
<gene>
    <name evidence="20" type="ORF">BTA35_0202585</name>
</gene>
<evidence type="ECO:0000256" key="17">
    <source>
        <dbReference type="PIRSR" id="PIRSR603561-1"/>
    </source>
</evidence>
<dbReference type="GO" id="GO:0044715">
    <property type="term" value="F:8-oxo-dGDP phosphatase activity"/>
    <property type="evidence" value="ECO:0007669"/>
    <property type="project" value="TreeGrafter"/>
</dbReference>
<comment type="similarity">
    <text evidence="2">Belongs to the Nudix hydrolase family.</text>
</comment>
<keyword evidence="5 18" id="KW-0479">Metal-binding</keyword>
<dbReference type="GO" id="GO:0008413">
    <property type="term" value="F:8-oxo-7,8-dihydroguanosine triphosphate pyrophosphatase activity"/>
    <property type="evidence" value="ECO:0007669"/>
    <property type="project" value="InterPro"/>
</dbReference>
<reference evidence="20" key="1">
    <citation type="submission" date="2017-02" db="EMBL/GenBank/DDBJ databases">
        <title>Draft Genome Sequence of the Salt Water Bacterium Oceanospirillum linum ATCC 11336.</title>
        <authorList>
            <person name="Trachtenberg A.M."/>
            <person name="Carney J.G."/>
            <person name="Linnane J.D."/>
            <person name="Rheaume B.A."/>
            <person name="Pitts N.L."/>
            <person name="Mykles D.L."/>
            <person name="Maclea K.S."/>
        </authorList>
    </citation>
    <scope>NUCLEOTIDE SEQUENCE [LARGE SCALE GENOMIC DNA]</scope>
    <source>
        <strain evidence="20">ATCC 11336</strain>
    </source>
</reference>
<feature type="domain" description="Nudix hydrolase" evidence="19">
    <location>
        <begin position="2"/>
        <end position="131"/>
    </location>
</feature>
<dbReference type="Gene3D" id="3.20.20.70">
    <property type="entry name" value="Aldolase class I"/>
    <property type="match status" value="1"/>
</dbReference>
<dbReference type="Pfam" id="PF14815">
    <property type="entry name" value="NUDIX_4"/>
    <property type="match status" value="1"/>
</dbReference>
<evidence type="ECO:0000256" key="10">
    <source>
        <dbReference type="ARBA" id="ARBA00035861"/>
    </source>
</evidence>
<dbReference type="PROSITE" id="PS00893">
    <property type="entry name" value="NUDIX_BOX"/>
    <property type="match status" value="1"/>
</dbReference>
<evidence type="ECO:0000256" key="9">
    <source>
        <dbReference type="ARBA" id="ARBA00023204"/>
    </source>
</evidence>
<name>A0A1T1HF22_OCELI</name>
<evidence type="ECO:0000256" key="7">
    <source>
        <dbReference type="ARBA" id="ARBA00022801"/>
    </source>
</evidence>
<evidence type="ECO:0000256" key="4">
    <source>
        <dbReference type="ARBA" id="ARBA00022705"/>
    </source>
</evidence>
<keyword evidence="21" id="KW-1185">Reference proteome</keyword>
<feature type="binding site" evidence="18">
    <location>
        <position position="38"/>
    </location>
    <ligand>
        <name>Mg(2+)</name>
        <dbReference type="ChEBI" id="CHEBI:18420"/>
    </ligand>
</feature>
<feature type="binding site" evidence="17">
    <location>
        <position position="120"/>
    </location>
    <ligand>
        <name>8-oxo-dGTP</name>
        <dbReference type="ChEBI" id="CHEBI:77896"/>
    </ligand>
</feature>
<dbReference type="SUPFAM" id="SSF55811">
    <property type="entry name" value="Nudix"/>
    <property type="match status" value="1"/>
</dbReference>
<comment type="cofactor">
    <cofactor evidence="1 18">
        <name>Mg(2+)</name>
        <dbReference type="ChEBI" id="CHEBI:18420"/>
    </cofactor>
</comment>
<evidence type="ECO:0000256" key="1">
    <source>
        <dbReference type="ARBA" id="ARBA00001946"/>
    </source>
</evidence>
<dbReference type="GO" id="GO:0035539">
    <property type="term" value="F:8-oxo-7,8-dihydrodeoxyguanosine triphosphate pyrophosphatase activity"/>
    <property type="evidence" value="ECO:0007669"/>
    <property type="project" value="UniProtKB-EC"/>
</dbReference>
<dbReference type="NCBIfam" id="NF006530">
    <property type="entry name" value="PRK08999.1"/>
    <property type="match status" value="1"/>
</dbReference>
<comment type="catalytic activity">
    <reaction evidence="11">
        <text>8-oxo-GTP + H2O = 8-oxo-GMP + diphosphate + H(+)</text>
        <dbReference type="Rhea" id="RHEA:67616"/>
        <dbReference type="ChEBI" id="CHEBI:15377"/>
        <dbReference type="ChEBI" id="CHEBI:15378"/>
        <dbReference type="ChEBI" id="CHEBI:33019"/>
        <dbReference type="ChEBI" id="CHEBI:143553"/>
        <dbReference type="ChEBI" id="CHEBI:145694"/>
    </reaction>
</comment>
<dbReference type="CDD" id="cd03425">
    <property type="entry name" value="NUDIX_MutT_NudA_like"/>
    <property type="match status" value="1"/>
</dbReference>
<evidence type="ECO:0000313" key="20">
    <source>
        <dbReference type="EMBL" id="OOV88416.1"/>
    </source>
</evidence>
<dbReference type="GO" id="GO:0006281">
    <property type="term" value="P:DNA repair"/>
    <property type="evidence" value="ECO:0007669"/>
    <property type="project" value="UniProtKB-KW"/>
</dbReference>
<dbReference type="SUPFAM" id="SSF51391">
    <property type="entry name" value="Thiamin phosphate synthase"/>
    <property type="match status" value="1"/>
</dbReference>
<evidence type="ECO:0000256" key="8">
    <source>
        <dbReference type="ARBA" id="ARBA00022842"/>
    </source>
</evidence>
<dbReference type="InterPro" id="IPR015797">
    <property type="entry name" value="NUDIX_hydrolase-like_dom_sf"/>
</dbReference>
<evidence type="ECO:0000256" key="3">
    <source>
        <dbReference type="ARBA" id="ARBA00022457"/>
    </source>
</evidence>
<dbReference type="GO" id="GO:0009228">
    <property type="term" value="P:thiamine biosynthetic process"/>
    <property type="evidence" value="ECO:0007669"/>
    <property type="project" value="UniProtKB-KW"/>
</dbReference>
<evidence type="ECO:0000256" key="11">
    <source>
        <dbReference type="ARBA" id="ARBA00036904"/>
    </source>
</evidence>
<protein>
    <recommendedName>
        <fullName evidence="13">8-oxo-dGTP diphosphatase</fullName>
        <ecNumber evidence="12">3.6.1.55</ecNumber>
    </recommendedName>
    <alternativeName>
        <fullName evidence="16">7,8-dihydro-8-oxoguanine-triphosphatase</fullName>
    </alternativeName>
    <alternativeName>
        <fullName evidence="15">Mutator protein MutT</fullName>
    </alternativeName>
    <alternativeName>
        <fullName evidence="14">dGTP pyrophosphohydrolase</fullName>
    </alternativeName>
</protein>
<evidence type="ECO:0000256" key="14">
    <source>
        <dbReference type="ARBA" id="ARBA00041592"/>
    </source>
</evidence>
<evidence type="ECO:0000259" key="19">
    <source>
        <dbReference type="PROSITE" id="PS51462"/>
    </source>
</evidence>
<keyword evidence="3" id="KW-0515">Mutator protein</keyword>
<dbReference type="InterPro" id="IPR003561">
    <property type="entry name" value="Mutator_MutT"/>
</dbReference>
<dbReference type="Gene3D" id="3.90.79.10">
    <property type="entry name" value="Nucleoside Triphosphate Pyrophosphohydrolase"/>
    <property type="match status" value="1"/>
</dbReference>
<accession>A0A1T1HF22</accession>
<dbReference type="PANTHER" id="PTHR47707">
    <property type="entry name" value="8-OXO-DGTP DIPHOSPHATASE"/>
    <property type="match status" value="1"/>
</dbReference>
<evidence type="ECO:0000256" key="12">
    <source>
        <dbReference type="ARBA" id="ARBA00038905"/>
    </source>
</evidence>
<evidence type="ECO:0000256" key="13">
    <source>
        <dbReference type="ARBA" id="ARBA00040794"/>
    </source>
</evidence>
<dbReference type="InterPro" id="IPR000086">
    <property type="entry name" value="NUDIX_hydrolase_dom"/>
</dbReference>
<keyword evidence="6" id="KW-0227">DNA damage</keyword>
<evidence type="ECO:0000256" key="5">
    <source>
        <dbReference type="ARBA" id="ARBA00022723"/>
    </source>
</evidence>
<evidence type="ECO:0000256" key="18">
    <source>
        <dbReference type="PIRSR" id="PIRSR603561-2"/>
    </source>
</evidence>
<keyword evidence="8 18" id="KW-0460">Magnesium</keyword>
<dbReference type="InterPro" id="IPR020084">
    <property type="entry name" value="NUDIX_hydrolase_CS"/>
</dbReference>
<keyword evidence="7" id="KW-0378">Hydrolase</keyword>
<dbReference type="AlphaFoldDB" id="A0A1T1HF22"/>
<feature type="binding site" evidence="17">
    <location>
        <begin position="35"/>
        <end position="38"/>
    </location>
    <ligand>
        <name>8-oxo-dGTP</name>
        <dbReference type="ChEBI" id="CHEBI:77896"/>
    </ligand>
</feature>
<evidence type="ECO:0000256" key="2">
    <source>
        <dbReference type="ARBA" id="ARBA00005582"/>
    </source>
</evidence>
<organism evidence="20 21">
    <name type="scientific">Oceanospirillum linum</name>
    <dbReference type="NCBI Taxonomy" id="966"/>
    <lineage>
        <taxon>Bacteria</taxon>
        <taxon>Pseudomonadati</taxon>
        <taxon>Pseudomonadota</taxon>
        <taxon>Gammaproteobacteria</taxon>
        <taxon>Oceanospirillales</taxon>
        <taxon>Oceanospirillaceae</taxon>
        <taxon>Oceanospirillum</taxon>
    </lineage>
</organism>
<evidence type="ECO:0000256" key="15">
    <source>
        <dbReference type="ARBA" id="ARBA00041979"/>
    </source>
</evidence>
<dbReference type="RefSeq" id="WP_077242851.1">
    <property type="nucleotide sequence ID" value="NZ_FXTS01000001.1"/>
</dbReference>
<dbReference type="EC" id="3.6.1.55" evidence="12"/>
<feature type="binding site" evidence="17">
    <location>
        <position position="24"/>
    </location>
    <ligand>
        <name>8-oxo-dGTP</name>
        <dbReference type="ChEBI" id="CHEBI:77896"/>
    </ligand>
</feature>
<dbReference type="InterPro" id="IPR022998">
    <property type="entry name" value="ThiamineP_synth_TenI"/>
</dbReference>
<dbReference type="GO" id="GO:0046872">
    <property type="term" value="F:metal ion binding"/>
    <property type="evidence" value="ECO:0007669"/>
    <property type="project" value="UniProtKB-KW"/>
</dbReference>
<dbReference type="GO" id="GO:0006260">
    <property type="term" value="P:DNA replication"/>
    <property type="evidence" value="ECO:0007669"/>
    <property type="project" value="UniProtKB-KW"/>
</dbReference>
<evidence type="ECO:0000256" key="6">
    <source>
        <dbReference type="ARBA" id="ARBA00022763"/>
    </source>
</evidence>
<proteinExistence type="inferred from homology"/>
<dbReference type="PANTHER" id="PTHR47707:SF1">
    <property type="entry name" value="NUDIX HYDROLASE FAMILY PROTEIN"/>
    <property type="match status" value="1"/>
</dbReference>
<dbReference type="FunFam" id="3.90.79.10:FF:000014">
    <property type="entry name" value="8-oxo-dGTP diphosphatase MutT"/>
    <property type="match status" value="1"/>
</dbReference>
<dbReference type="NCBIfam" id="TIGR00586">
    <property type="entry name" value="mutt"/>
    <property type="match status" value="1"/>
</dbReference>
<dbReference type="InterPro" id="IPR036206">
    <property type="entry name" value="ThiamineP_synth_sf"/>
</dbReference>
<comment type="catalytic activity">
    <reaction evidence="10">
        <text>8-oxo-dGTP + H2O = 8-oxo-dGMP + diphosphate + H(+)</text>
        <dbReference type="Rhea" id="RHEA:31575"/>
        <dbReference type="ChEBI" id="CHEBI:15377"/>
        <dbReference type="ChEBI" id="CHEBI:15378"/>
        <dbReference type="ChEBI" id="CHEBI:33019"/>
        <dbReference type="ChEBI" id="CHEBI:63224"/>
        <dbReference type="ChEBI" id="CHEBI:77896"/>
        <dbReference type="EC" id="3.6.1.55"/>
    </reaction>
</comment>
<sequence>MPKHLHVAAAVVRNDKGEILIARRPATVDQGGLWEFPGGKLAPYETGRQALDRELCEEVGIQVESASPLIRIHHRYPERAVLLDVWQVSAFSGEAYGREGQAVRWVKEEDLSQYSFPEANKPILKALRLPDHYMITGDAENEEQWLQKLHVALNTDIELVQFRAHDLSEEEFVKRANAALELTRKAGALLLLNAEPSILDRVDADGIHLTTERLSHYASRPIPAGKWLSCACHNPTQLQMAQALGADMVTYSPVLATESHPGVEPLGWQEFHNAIEPIPVPVYALGGLGRADIRRARGLGGQGVAGIRAFWPQGAV</sequence>
<dbReference type="CDD" id="cd00564">
    <property type="entry name" value="TMP_TenI"/>
    <property type="match status" value="1"/>
</dbReference>
<dbReference type="Proteomes" id="UP000190064">
    <property type="component" value="Unassembled WGS sequence"/>
</dbReference>
<dbReference type="InterPro" id="IPR047127">
    <property type="entry name" value="MutT-like"/>
</dbReference>
<dbReference type="STRING" id="966.BTA35_0202585"/>
<evidence type="ECO:0000313" key="21">
    <source>
        <dbReference type="Proteomes" id="UP000190064"/>
    </source>
</evidence>
<dbReference type="PROSITE" id="PS51462">
    <property type="entry name" value="NUDIX"/>
    <property type="match status" value="1"/>
</dbReference>
<dbReference type="InterPro" id="IPR013785">
    <property type="entry name" value="Aldolase_TIM"/>
</dbReference>
<comment type="caution">
    <text evidence="20">The sequence shown here is derived from an EMBL/GenBank/DDBJ whole genome shotgun (WGS) entry which is preliminary data.</text>
</comment>
<dbReference type="GO" id="GO:0044716">
    <property type="term" value="F:8-oxo-GDP phosphatase activity"/>
    <property type="evidence" value="ECO:0007669"/>
    <property type="project" value="TreeGrafter"/>
</dbReference>
<dbReference type="InterPro" id="IPR029119">
    <property type="entry name" value="MutY_C"/>
</dbReference>
<keyword evidence="9" id="KW-0234">DNA repair</keyword>
<dbReference type="EMBL" id="MTSD02000001">
    <property type="protein sequence ID" value="OOV88416.1"/>
    <property type="molecule type" value="Genomic_DNA"/>
</dbReference>